<organism evidence="2 3">
    <name type="scientific">Aureobasidium pullulans EXF-150</name>
    <dbReference type="NCBI Taxonomy" id="1043002"/>
    <lineage>
        <taxon>Eukaryota</taxon>
        <taxon>Fungi</taxon>
        <taxon>Dikarya</taxon>
        <taxon>Ascomycota</taxon>
        <taxon>Pezizomycotina</taxon>
        <taxon>Dothideomycetes</taxon>
        <taxon>Dothideomycetidae</taxon>
        <taxon>Dothideales</taxon>
        <taxon>Saccotheciaceae</taxon>
        <taxon>Aureobasidium</taxon>
    </lineage>
</organism>
<protein>
    <submittedName>
        <fullName evidence="2">Uncharacterized protein</fullName>
    </submittedName>
</protein>
<gene>
    <name evidence="2" type="ORF">M438DRAFT_341592</name>
</gene>
<accession>A0A074XW92</accession>
<sequence>MVMWAQDIDLLARFAISQGRQDQVPADTLAASTALRRLCPGVLVDHLSPQTPPSSPPPTSPQPAAPPPTSPEPAAAQPTTPQPVTPQPSVANTHPGDANTEAETDIQTGYDRMITDVNAFPTEMTDQQRADLQAQNDSFLAMLNSRFA</sequence>
<proteinExistence type="predicted"/>
<evidence type="ECO:0000256" key="1">
    <source>
        <dbReference type="SAM" id="MobiDB-lite"/>
    </source>
</evidence>
<evidence type="ECO:0000313" key="3">
    <source>
        <dbReference type="Proteomes" id="UP000030706"/>
    </source>
</evidence>
<feature type="region of interest" description="Disordered" evidence="1">
    <location>
        <begin position="42"/>
        <end position="108"/>
    </location>
</feature>
<dbReference type="Proteomes" id="UP000030706">
    <property type="component" value="Unassembled WGS sequence"/>
</dbReference>
<dbReference type="RefSeq" id="XP_029766055.1">
    <property type="nucleotide sequence ID" value="XM_029904533.1"/>
</dbReference>
<feature type="compositionally biased region" description="Pro residues" evidence="1">
    <location>
        <begin position="50"/>
        <end position="71"/>
    </location>
</feature>
<dbReference type="EMBL" id="KL584974">
    <property type="protein sequence ID" value="KEQ89868.1"/>
    <property type="molecule type" value="Genomic_DNA"/>
</dbReference>
<keyword evidence="3" id="KW-1185">Reference proteome</keyword>
<dbReference type="HOGENOM" id="CLU_1758455_0_0_1"/>
<evidence type="ECO:0000313" key="2">
    <source>
        <dbReference type="EMBL" id="KEQ89868.1"/>
    </source>
</evidence>
<dbReference type="GeneID" id="40746839"/>
<reference evidence="2 3" key="1">
    <citation type="journal article" date="2014" name="BMC Genomics">
        <title>Genome sequencing of four Aureobasidium pullulans varieties: biotechnological potential, stress tolerance, and description of new species.</title>
        <authorList>
            <person name="Gostin Ar C."/>
            <person name="Ohm R.A."/>
            <person name="Kogej T."/>
            <person name="Sonjak S."/>
            <person name="Turk M."/>
            <person name="Zajc J."/>
            <person name="Zalar P."/>
            <person name="Grube M."/>
            <person name="Sun H."/>
            <person name="Han J."/>
            <person name="Sharma A."/>
            <person name="Chiniquy J."/>
            <person name="Ngan C.Y."/>
            <person name="Lipzen A."/>
            <person name="Barry K."/>
            <person name="Grigoriev I.V."/>
            <person name="Gunde-Cimerman N."/>
        </authorList>
    </citation>
    <scope>NUCLEOTIDE SEQUENCE [LARGE SCALE GENOMIC DNA]</scope>
    <source>
        <strain evidence="2 3">EXF-150</strain>
    </source>
</reference>
<dbReference type="AlphaFoldDB" id="A0A074XW92"/>
<name>A0A074XW92_AURPU</name>